<dbReference type="HOGENOM" id="CLU_2490336_0_0_2"/>
<protein>
    <submittedName>
        <fullName evidence="2">Uncharacterized protein</fullName>
    </submittedName>
</protein>
<evidence type="ECO:0000313" key="2">
    <source>
        <dbReference type="EMBL" id="ADJ16598.1"/>
    </source>
</evidence>
<dbReference type="Proteomes" id="UP000000390">
    <property type="component" value="Plasmid 1"/>
</dbReference>
<keyword evidence="2" id="KW-0614">Plasmid</keyword>
<evidence type="ECO:0000256" key="1">
    <source>
        <dbReference type="SAM" id="Phobius"/>
    </source>
</evidence>
<dbReference type="KEGG" id="hje:HacjB3_16201"/>
<dbReference type="PATRIC" id="fig|795797.18.peg.3208"/>
<keyword evidence="1" id="KW-0472">Membrane</keyword>
<dbReference type="Proteomes" id="UP000011645">
    <property type="component" value="Unassembled WGS sequence"/>
</dbReference>
<dbReference type="EMBL" id="CP002063">
    <property type="protein sequence ID" value="ADJ16598.1"/>
    <property type="molecule type" value="Genomic_DNA"/>
</dbReference>
<dbReference type="AlphaFoldDB" id="D8JBE5"/>
<keyword evidence="1" id="KW-1133">Transmembrane helix</keyword>
<reference evidence="2 4" key="1">
    <citation type="journal article" date="2010" name="J. Bacteriol.">
        <title>Complete genome sequence of Halalkalicoccus jeotgali B3(T), an extremely halophilic archaeon.</title>
        <authorList>
            <person name="Roh S.W."/>
            <person name="Nam Y.D."/>
            <person name="Nam S.H."/>
            <person name="Choi S.H."/>
            <person name="Park H.S."/>
            <person name="Bae J.W."/>
        </authorList>
    </citation>
    <scope>NUCLEOTIDE SEQUENCE [LARGE SCALE GENOMIC DNA]</scope>
    <source>
        <strain evidence="2">B3</strain>
        <strain evidence="4">DSM 18796 / CECT 7217 / JCM 14584 / KCTC 4019 / B3</strain>
        <plasmid evidence="4">1</plasmid>
    </source>
</reference>
<geneLocation type="plasmid" evidence="2 4">
    <name>1</name>
</geneLocation>
<evidence type="ECO:0000313" key="3">
    <source>
        <dbReference type="EMBL" id="ELY41305.1"/>
    </source>
</evidence>
<keyword evidence="5" id="KW-1185">Reference proteome</keyword>
<name>D8JBE5_HALJB</name>
<evidence type="ECO:0000313" key="4">
    <source>
        <dbReference type="Proteomes" id="UP000000390"/>
    </source>
</evidence>
<keyword evidence="1" id="KW-0812">Transmembrane</keyword>
<feature type="transmembrane region" description="Helical" evidence="1">
    <location>
        <begin position="33"/>
        <end position="52"/>
    </location>
</feature>
<reference evidence="3 5" key="2">
    <citation type="journal article" date="2014" name="PLoS Genet.">
        <title>Phylogenetically driven sequencing of extremely halophilic archaea reveals strategies for static and dynamic osmo-response.</title>
        <authorList>
            <person name="Becker E.A."/>
            <person name="Seitzer P.M."/>
            <person name="Tritt A."/>
            <person name="Larsen D."/>
            <person name="Krusor M."/>
            <person name="Yao A.I."/>
            <person name="Wu D."/>
            <person name="Madern D."/>
            <person name="Eisen J.A."/>
            <person name="Darling A.E."/>
            <person name="Facciotti M.T."/>
        </authorList>
    </citation>
    <scope>NUCLEOTIDE SEQUENCE [LARGE SCALE GENOMIC DNA]</scope>
    <source>
        <strain evidence="3">B3</strain>
        <strain evidence="5">DSM 18796 / CECT 7217 / JCM 14584 / KCTC 4019 / B3</strain>
    </source>
</reference>
<evidence type="ECO:0000313" key="5">
    <source>
        <dbReference type="Proteomes" id="UP000011645"/>
    </source>
</evidence>
<gene>
    <name evidence="2" type="ordered locus">HacjB3_16201</name>
    <name evidence="3" type="ORF">C497_01045</name>
</gene>
<sequence length="86" mass="9576">MLTGLITLPDELSLGCIAVKARLFQREMEYKRCVFVFVVVLCMSVVGGPSAITLVNYTGRTKSIAYIVLRRVELLGLSIFVGEFCR</sequence>
<dbReference type="EMBL" id="AOHV01000005">
    <property type="protein sequence ID" value="ELY41305.1"/>
    <property type="molecule type" value="Genomic_DNA"/>
</dbReference>
<proteinExistence type="predicted"/>
<organism evidence="2 4">
    <name type="scientific">Halalkalicoccus jeotgali (strain DSM 18796 / CECT 7217 / JCM 14584 / KCTC 4019 / B3)</name>
    <dbReference type="NCBI Taxonomy" id="795797"/>
    <lineage>
        <taxon>Archaea</taxon>
        <taxon>Methanobacteriati</taxon>
        <taxon>Methanobacteriota</taxon>
        <taxon>Stenosarchaea group</taxon>
        <taxon>Halobacteria</taxon>
        <taxon>Halobacteriales</taxon>
        <taxon>Halococcaceae</taxon>
        <taxon>Halalkalicoccus</taxon>
    </lineage>
</organism>
<accession>D8JBE5</accession>